<dbReference type="Proteomes" id="UP000028488">
    <property type="component" value="Chromosome"/>
</dbReference>
<evidence type="ECO:0000313" key="3">
    <source>
        <dbReference type="Proteomes" id="UP000028488"/>
    </source>
</evidence>
<dbReference type="SUPFAM" id="SSF53474">
    <property type="entry name" value="alpha/beta-Hydrolases"/>
    <property type="match status" value="1"/>
</dbReference>
<dbReference type="PANTHER" id="PTHR11614">
    <property type="entry name" value="PHOSPHOLIPASE-RELATED"/>
    <property type="match status" value="1"/>
</dbReference>
<accession>A0A076EK29</accession>
<evidence type="ECO:0000259" key="1">
    <source>
        <dbReference type="Pfam" id="PF12146"/>
    </source>
</evidence>
<keyword evidence="2" id="KW-0378">Hydrolase</keyword>
<proteinExistence type="predicted"/>
<dbReference type="eggNOG" id="COG2267">
    <property type="taxonomic scope" value="Bacteria"/>
</dbReference>
<organism evidence="2 3">
    <name type="scientific">Rhodococcus opacus</name>
    <name type="common">Nocardia opaca</name>
    <dbReference type="NCBI Taxonomy" id="37919"/>
    <lineage>
        <taxon>Bacteria</taxon>
        <taxon>Bacillati</taxon>
        <taxon>Actinomycetota</taxon>
        <taxon>Actinomycetes</taxon>
        <taxon>Mycobacteriales</taxon>
        <taxon>Nocardiaceae</taxon>
        <taxon>Rhodococcus</taxon>
    </lineage>
</organism>
<dbReference type="Pfam" id="PF12146">
    <property type="entry name" value="Hydrolase_4"/>
    <property type="match status" value="2"/>
</dbReference>
<feature type="domain" description="Serine aminopeptidase S33" evidence="1">
    <location>
        <begin position="144"/>
        <end position="233"/>
    </location>
</feature>
<protein>
    <submittedName>
        <fullName evidence="2">Alpha/beta hydrolase</fullName>
    </submittedName>
</protein>
<dbReference type="InterPro" id="IPR029058">
    <property type="entry name" value="AB_hydrolase_fold"/>
</dbReference>
<dbReference type="InterPro" id="IPR051044">
    <property type="entry name" value="MAG_DAG_Lipase"/>
</dbReference>
<dbReference type="AlphaFoldDB" id="A0A076EK29"/>
<dbReference type="Gene3D" id="3.40.50.1820">
    <property type="entry name" value="alpha/beta hydrolase"/>
    <property type="match status" value="1"/>
</dbReference>
<name>A0A076EK29_RHOOP</name>
<dbReference type="EMBL" id="CP008947">
    <property type="protein sequence ID" value="AII06510.1"/>
    <property type="molecule type" value="Genomic_DNA"/>
</dbReference>
<evidence type="ECO:0000313" key="2">
    <source>
        <dbReference type="EMBL" id="AII06510.1"/>
    </source>
</evidence>
<gene>
    <name evidence="2" type="ORF">EP51_18545</name>
</gene>
<reference evidence="2 3" key="1">
    <citation type="submission" date="2014-07" db="EMBL/GenBank/DDBJ databases">
        <title>Genome Sequence of Rhodococcus opacus Strain R7, a Biodegrader of Mono- and Polycyclic Aromatic Hydrocarbons.</title>
        <authorList>
            <person name="Di Gennaro P."/>
            <person name="Zampolli J."/>
            <person name="Presti I."/>
            <person name="Cappelletti M."/>
            <person name="D'Ursi P."/>
            <person name="Orro A."/>
            <person name="Mezzelani A."/>
            <person name="Milanesi L."/>
        </authorList>
    </citation>
    <scope>NUCLEOTIDE SEQUENCE [LARGE SCALE GENOMIC DNA]</scope>
    <source>
        <strain evidence="2 3">R7</strain>
    </source>
</reference>
<feature type="domain" description="Serine aminopeptidase S33" evidence="1">
    <location>
        <begin position="20"/>
        <end position="131"/>
    </location>
</feature>
<dbReference type="GO" id="GO:0016787">
    <property type="term" value="F:hydrolase activity"/>
    <property type="evidence" value="ECO:0007669"/>
    <property type="project" value="UniProtKB-KW"/>
</dbReference>
<sequence>MPFFDGVRNKIYYRQWEVAQPWAQILLLHGFGEHSGHYHRLAGQLNSAGLDVWAPDHLGHGHTGGPAGIFPSVDELASNAGVLVDIMADDEPDLPVVVLGHSLGALTGALLSVRTPSLRTGLIMTGAPLWGLPREAEGRTDLVMAKDRSYLDALENDPLGFDTAPAEPNLWQALTVAGGKVRACLPAMTMPILLVNGEFDAFATPDRAAEFARELQHGQSVVIPGGYHDIPNDVAHREVASLMIEAISGWCPTVHPLPAGSR</sequence>
<dbReference type="InterPro" id="IPR022742">
    <property type="entry name" value="Hydrolase_4"/>
</dbReference>
<dbReference type="RefSeq" id="WP_112301925.1">
    <property type="nucleotide sequence ID" value="NZ_CP008947.1"/>
</dbReference>